<keyword evidence="1" id="KW-0812">Transmembrane</keyword>
<dbReference type="Pfam" id="PF11193">
    <property type="entry name" value="DUF2812"/>
    <property type="match status" value="1"/>
</dbReference>
<evidence type="ECO:0000313" key="3">
    <source>
        <dbReference type="Proteomes" id="UP000612456"/>
    </source>
</evidence>
<comment type="caution">
    <text evidence="2">The sequence shown here is derived from an EMBL/GenBank/DDBJ whole genome shotgun (WGS) entry which is preliminary data.</text>
</comment>
<protein>
    <recommendedName>
        <fullName evidence="4">DUF2812 domain-containing protein</fullName>
    </recommendedName>
</protein>
<feature type="transmembrane region" description="Helical" evidence="1">
    <location>
        <begin position="113"/>
        <end position="133"/>
    </location>
</feature>
<evidence type="ECO:0000256" key="1">
    <source>
        <dbReference type="SAM" id="Phobius"/>
    </source>
</evidence>
<organism evidence="2 3">
    <name type="scientific">Paenibacillus nasutitermitis</name>
    <dbReference type="NCBI Taxonomy" id="1652958"/>
    <lineage>
        <taxon>Bacteria</taxon>
        <taxon>Bacillati</taxon>
        <taxon>Bacillota</taxon>
        <taxon>Bacilli</taxon>
        <taxon>Bacillales</taxon>
        <taxon>Paenibacillaceae</taxon>
        <taxon>Paenibacillus</taxon>
    </lineage>
</organism>
<keyword evidence="1" id="KW-0472">Membrane</keyword>
<keyword evidence="1" id="KW-1133">Transmembrane helix</keyword>
<feature type="transmembrane region" description="Helical" evidence="1">
    <location>
        <begin position="169"/>
        <end position="198"/>
    </location>
</feature>
<dbReference type="EMBL" id="BMHP01000001">
    <property type="protein sequence ID" value="GGD60051.1"/>
    <property type="molecule type" value="Genomic_DNA"/>
</dbReference>
<dbReference type="AlphaFoldDB" id="A0A916YSV9"/>
<dbReference type="RefSeq" id="WP_188990986.1">
    <property type="nucleotide sequence ID" value="NZ_BMHP01000001.1"/>
</dbReference>
<reference evidence="2" key="2">
    <citation type="submission" date="2020-09" db="EMBL/GenBank/DDBJ databases">
        <authorList>
            <person name="Sun Q."/>
            <person name="Zhou Y."/>
        </authorList>
    </citation>
    <scope>NUCLEOTIDE SEQUENCE</scope>
    <source>
        <strain evidence="2">CGMCC 1.15178</strain>
    </source>
</reference>
<evidence type="ECO:0000313" key="2">
    <source>
        <dbReference type="EMBL" id="GGD60051.1"/>
    </source>
</evidence>
<dbReference type="InterPro" id="IPR021359">
    <property type="entry name" value="DUF2812"/>
</dbReference>
<evidence type="ECO:0008006" key="4">
    <source>
        <dbReference type="Google" id="ProtNLM"/>
    </source>
</evidence>
<reference evidence="2" key="1">
    <citation type="journal article" date="2014" name="Int. J. Syst. Evol. Microbiol.">
        <title>Complete genome sequence of Corynebacterium casei LMG S-19264T (=DSM 44701T), isolated from a smear-ripened cheese.</title>
        <authorList>
            <consortium name="US DOE Joint Genome Institute (JGI-PGF)"/>
            <person name="Walter F."/>
            <person name="Albersmeier A."/>
            <person name="Kalinowski J."/>
            <person name="Ruckert C."/>
        </authorList>
    </citation>
    <scope>NUCLEOTIDE SEQUENCE</scope>
    <source>
        <strain evidence="2">CGMCC 1.15178</strain>
    </source>
</reference>
<name>A0A916YSV9_9BACL</name>
<keyword evidence="3" id="KW-1185">Reference proteome</keyword>
<dbReference type="Proteomes" id="UP000612456">
    <property type="component" value="Unassembled WGS sequence"/>
</dbReference>
<sequence length="210" mass="25143">MKIFKLFMNYDKEERYLEEMARKGNRLTKKGLFYTFKKQAPQQMAVQIDYRQLKRKQDYQDYLSLFENAGWLHIAGTRSSGEQYFMKMSIDREEDLAIFSDRISSARRYLKKAFHSMIQACCMLLIIALFQYWDIVDFTGLWNPQEFFYTPGLWEKTGSAFRKSFLFELIFVVIFRFGPLFLLACNLILVAILAVWAFKVYRQEQESITY</sequence>
<proteinExistence type="predicted"/>
<accession>A0A916YSV9</accession>
<gene>
    <name evidence="2" type="ORF">GCM10010911_17410</name>
</gene>